<name>A0A9P8W8I7_9HYPO</name>
<dbReference type="AlphaFoldDB" id="A0A9P8W8I7"/>
<proteinExistence type="predicted"/>
<dbReference type="Proteomes" id="UP000777438">
    <property type="component" value="Unassembled WGS sequence"/>
</dbReference>
<keyword evidence="3" id="KW-1185">Reference proteome</keyword>
<dbReference type="Gene3D" id="3.30.559.10">
    <property type="entry name" value="Chloramphenicol acetyltransferase-like domain"/>
    <property type="match status" value="2"/>
</dbReference>
<accession>A0A9P8W8I7</accession>
<dbReference type="OrthoDB" id="1862401at2759"/>
<evidence type="ECO:0000256" key="1">
    <source>
        <dbReference type="ARBA" id="ARBA00022679"/>
    </source>
</evidence>
<protein>
    <submittedName>
        <fullName evidence="2">Transferase family-domain-containing protein</fullName>
    </submittedName>
</protein>
<evidence type="ECO:0000313" key="2">
    <source>
        <dbReference type="EMBL" id="KAH6890654.1"/>
    </source>
</evidence>
<dbReference type="PANTHER" id="PTHR31642:SF310">
    <property type="entry name" value="FATTY ALCOHOL:CAFFEOYL-COA ACYLTRANSFERASE"/>
    <property type="match status" value="1"/>
</dbReference>
<comment type="caution">
    <text evidence="2">The sequence shown here is derived from an EMBL/GenBank/DDBJ whole genome shotgun (WGS) entry which is preliminary data.</text>
</comment>
<dbReference type="GO" id="GO:0016747">
    <property type="term" value="F:acyltransferase activity, transferring groups other than amino-acyl groups"/>
    <property type="evidence" value="ECO:0007669"/>
    <property type="project" value="TreeGrafter"/>
</dbReference>
<dbReference type="InterPro" id="IPR050317">
    <property type="entry name" value="Plant_Fungal_Acyltransferase"/>
</dbReference>
<reference evidence="2 3" key="1">
    <citation type="journal article" date="2021" name="Nat. Commun.">
        <title>Genetic determinants of endophytism in the Arabidopsis root mycobiome.</title>
        <authorList>
            <person name="Mesny F."/>
            <person name="Miyauchi S."/>
            <person name="Thiergart T."/>
            <person name="Pickel B."/>
            <person name="Atanasova L."/>
            <person name="Karlsson M."/>
            <person name="Huettel B."/>
            <person name="Barry K.W."/>
            <person name="Haridas S."/>
            <person name="Chen C."/>
            <person name="Bauer D."/>
            <person name="Andreopoulos W."/>
            <person name="Pangilinan J."/>
            <person name="LaButti K."/>
            <person name="Riley R."/>
            <person name="Lipzen A."/>
            <person name="Clum A."/>
            <person name="Drula E."/>
            <person name="Henrissat B."/>
            <person name="Kohler A."/>
            <person name="Grigoriev I.V."/>
            <person name="Martin F.M."/>
            <person name="Hacquard S."/>
        </authorList>
    </citation>
    <scope>NUCLEOTIDE SEQUENCE [LARGE SCALE GENOMIC DNA]</scope>
    <source>
        <strain evidence="2 3">MPI-CAGE-CH-0241</strain>
    </source>
</reference>
<dbReference type="InterPro" id="IPR023213">
    <property type="entry name" value="CAT-like_dom_sf"/>
</dbReference>
<gene>
    <name evidence="2" type="ORF">B0T10DRAFT_596807</name>
</gene>
<sequence length="466" mass="50120">MADSPNVEVLTPLDLLMPKTYVQALLTFRTTESTTPILKSLQAGLDLTSKQVPWISGRIFQATSGLGGAPNLEVRWDVNENGPKVVDMGTIAESYETLSARGMLPEALPAGAWLVSGLPGEITETSGPRVLVAGLFRFGDNQGVGLCVGIHHNCVDGTGFAELVRLWVQNIPGSESLRLDPARGRLGRLSEALSSDSEAKNARSTESLLASHPEYSTAPPTFPSSFPACTSKSFTIPMARIQAHAQAVAGGDSQTPPTTNNVLCALLWSCITRARLQGSEAVSPFASSRMAMAVNGRPRIGSEFSTTENPYLGNVVIYSLSQLTSGELRSEGSDKLAKVCNTIAISSAPSTVNSGYVAEVCELVSKAPDYRGIFVGWDLFQSRDLTITSWANLDFYGMDFGEGLGKPEFIRFPYTEADGVCIILPRRRAAAGDASDEMIEVVVMLRMDNMAILEEDETWKSLVVRI</sequence>
<dbReference type="Pfam" id="PF02458">
    <property type="entry name" value="Transferase"/>
    <property type="match status" value="1"/>
</dbReference>
<keyword evidence="1 2" id="KW-0808">Transferase</keyword>
<dbReference type="PANTHER" id="PTHR31642">
    <property type="entry name" value="TRICHOTHECENE 3-O-ACETYLTRANSFERASE"/>
    <property type="match status" value="1"/>
</dbReference>
<organism evidence="2 3">
    <name type="scientific">Thelonectria olida</name>
    <dbReference type="NCBI Taxonomy" id="1576542"/>
    <lineage>
        <taxon>Eukaryota</taxon>
        <taxon>Fungi</taxon>
        <taxon>Dikarya</taxon>
        <taxon>Ascomycota</taxon>
        <taxon>Pezizomycotina</taxon>
        <taxon>Sordariomycetes</taxon>
        <taxon>Hypocreomycetidae</taxon>
        <taxon>Hypocreales</taxon>
        <taxon>Nectriaceae</taxon>
        <taxon>Thelonectria</taxon>
    </lineage>
</organism>
<evidence type="ECO:0000313" key="3">
    <source>
        <dbReference type="Proteomes" id="UP000777438"/>
    </source>
</evidence>
<dbReference type="EMBL" id="JAGPYM010000009">
    <property type="protein sequence ID" value="KAH6890654.1"/>
    <property type="molecule type" value="Genomic_DNA"/>
</dbReference>